<sequence length="1041" mass="120236">MSKLSYQVIKHLYNSLHWYNSKGRGTSVAQSVRSLFGLWKNLHALSINISEEGWKSLEKLAKSIEVRVTTGKKEDRELFLFALETYLHILIRAIVLSKLGKAEKDVLNYVNSIKRMRNIFDESVFEWVYEAIKDQDMEEQLRRELIDGINILLEIIYNLNLGYISFDMFREIYQNILPRELRRSLGEFYTSEDLIKEVLEAIGLTNNSSAIQELYEDWKRRRNGRLILDPACGTGSFLVQVIRKIFNSFGGKVPPDIAKFVESIIIGVDINPFAVEMAKLNIIMTIADEMGKRGMTYSPEEIRVYWADSLARVSNKNEMFYNTLKVDIPALSQIIEDSVIEMPNIPILGARIIDIFKRSISEGKNFEDFVNKVLFFVEKTEMAKYKDFLIKDLARLYKKLDKIYRGCDGRTIRLIENTFIVQSLTGRCAFVVGNPPWVRIRRQAGHIRKFLGENYEWLKRGSSYDPEFKKTKVPFKEQFDYSVAFLERGLEFLEEGGMLGYVITSKIARSTYAGKMREDLVVEKMKGDKITGYTILEIRDYSLHPRLLFQDAVNYPMIISVKKQVPTGDHKVKIMVSNTAGEKKEFEIEQKKLPLDPNKPRSPWILAPELIAGILRRITKASVRLGDIYEVKMGVKTSADYLYIGKVMCSEVVGGDGTLLLELKDGSKQVEIGLLHPVVRGENLDPYYYSWEEFMIFPHDVETLEPLWNQDQRKILNVLGLLSSNVHIEPSGGTLKYIIKVAQIGKNCPQIASSMLQSILQRVEREGYRVTPTTPCSLHSCWEISKDKAKLLNVNVEITSGEKKIKERNICEITFVFHVTGLRIPDAPYATEHFTRNLEKLIKRDDYRNTMPPWAIFRVSKDKFEEYRIAWQEIATHIEAAHLPVKTRVKICGKEYEKLLIPPTTVYFVVENNSARALKLLMYLNSELAGNLIKLWGWSARGGFYRHNAYIMGHLPIPQSLFEIWSIADEELKEFGQENIRDLNGIAKKIIENNYENLIREIKEVLNISDSDYNEFMEYGRWLNEYAQQPATAAEEMEEEE</sequence>
<protein>
    <recommendedName>
        <fullName evidence="2">site-specific DNA-methyltransferase (adenine-specific)</fullName>
        <ecNumber evidence="2">2.1.1.72</ecNumber>
    </recommendedName>
</protein>
<keyword evidence="9" id="KW-1185">Reference proteome</keyword>
<dbReference type="PANTHER" id="PTHR33841">
    <property type="entry name" value="DNA METHYLTRANSFERASE YEEA-RELATED"/>
    <property type="match status" value="1"/>
</dbReference>
<evidence type="ECO:0000313" key="8">
    <source>
        <dbReference type="EMBL" id="RSN78760.1"/>
    </source>
</evidence>
<dbReference type="EMBL" id="RCOS01000008">
    <property type="protein sequence ID" value="RSN78760.1"/>
    <property type="molecule type" value="Genomic_DNA"/>
</dbReference>
<dbReference type="PANTHER" id="PTHR33841:SF5">
    <property type="entry name" value="DNA METHYLASE (MODIFICATION METHYLASE) (METHYLTRANSFERASE)-RELATED"/>
    <property type="match status" value="1"/>
</dbReference>
<name>A0A3R9PPC6_9CREN</name>
<keyword evidence="5" id="KW-0949">S-adenosyl-L-methionine</keyword>
<dbReference type="EC" id="2.1.1.72" evidence="2"/>
<comment type="similarity">
    <text evidence="1">Belongs to the N(4)/N(6)-methyltransferase family.</text>
</comment>
<dbReference type="OrthoDB" id="45790at2157"/>
<dbReference type="GO" id="GO:0032259">
    <property type="term" value="P:methylation"/>
    <property type="evidence" value="ECO:0007669"/>
    <property type="project" value="UniProtKB-KW"/>
</dbReference>
<dbReference type="PRINTS" id="PR00507">
    <property type="entry name" value="N12N6MTFRASE"/>
</dbReference>
<evidence type="ECO:0000256" key="3">
    <source>
        <dbReference type="ARBA" id="ARBA00022603"/>
    </source>
</evidence>
<evidence type="ECO:0000256" key="4">
    <source>
        <dbReference type="ARBA" id="ARBA00022679"/>
    </source>
</evidence>
<dbReference type="GO" id="GO:0008168">
    <property type="term" value="F:methyltransferase activity"/>
    <property type="evidence" value="ECO:0007669"/>
    <property type="project" value="UniProtKB-KW"/>
</dbReference>
<evidence type="ECO:0000256" key="1">
    <source>
        <dbReference type="ARBA" id="ARBA00006594"/>
    </source>
</evidence>
<organism evidence="8 9">
    <name type="scientific">Candidatus Methanodesulfokora washburnensis</name>
    <dbReference type="NCBI Taxonomy" id="2478471"/>
    <lineage>
        <taxon>Archaea</taxon>
        <taxon>Thermoproteota</taxon>
        <taxon>Candidatus Korarchaeia</taxon>
        <taxon>Candidatus Korarchaeia incertae sedis</taxon>
        <taxon>Candidatus Methanodesulfokora</taxon>
    </lineage>
</organism>
<evidence type="ECO:0000259" key="7">
    <source>
        <dbReference type="Pfam" id="PF07669"/>
    </source>
</evidence>
<dbReference type="AlphaFoldDB" id="A0A3R9PPC6"/>
<keyword evidence="3" id="KW-0489">Methyltransferase</keyword>
<evidence type="ECO:0000256" key="6">
    <source>
        <dbReference type="ARBA" id="ARBA00047942"/>
    </source>
</evidence>
<dbReference type="SUPFAM" id="SSF53335">
    <property type="entry name" value="S-adenosyl-L-methionine-dependent methyltransferases"/>
    <property type="match status" value="1"/>
</dbReference>
<dbReference type="RefSeq" id="WP_125670057.1">
    <property type="nucleotide sequence ID" value="NZ_RCOS01000008.1"/>
</dbReference>
<dbReference type="GO" id="GO:0006304">
    <property type="term" value="P:DNA modification"/>
    <property type="evidence" value="ECO:0007669"/>
    <property type="project" value="InterPro"/>
</dbReference>
<accession>A0A3R9PPC6</accession>
<dbReference type="InterPro" id="IPR011639">
    <property type="entry name" value="MethylTrfase_TaqI-like_dom"/>
</dbReference>
<comment type="catalytic activity">
    <reaction evidence="6">
        <text>a 2'-deoxyadenosine in DNA + S-adenosyl-L-methionine = an N(6)-methyl-2'-deoxyadenosine in DNA + S-adenosyl-L-homocysteine + H(+)</text>
        <dbReference type="Rhea" id="RHEA:15197"/>
        <dbReference type="Rhea" id="RHEA-COMP:12418"/>
        <dbReference type="Rhea" id="RHEA-COMP:12419"/>
        <dbReference type="ChEBI" id="CHEBI:15378"/>
        <dbReference type="ChEBI" id="CHEBI:57856"/>
        <dbReference type="ChEBI" id="CHEBI:59789"/>
        <dbReference type="ChEBI" id="CHEBI:90615"/>
        <dbReference type="ChEBI" id="CHEBI:90616"/>
        <dbReference type="EC" id="2.1.1.72"/>
    </reaction>
</comment>
<feature type="domain" description="Type II methyltransferase M.TaqI-like" evidence="7">
    <location>
        <begin position="265"/>
        <end position="518"/>
    </location>
</feature>
<gene>
    <name evidence="8" type="ORF">D6D85_00405</name>
</gene>
<comment type="caution">
    <text evidence="8">The sequence shown here is derived from an EMBL/GenBank/DDBJ whole genome shotgun (WGS) entry which is preliminary data.</text>
</comment>
<dbReference type="Gene3D" id="3.40.50.150">
    <property type="entry name" value="Vaccinia Virus protein VP39"/>
    <property type="match status" value="1"/>
</dbReference>
<dbReference type="InterPro" id="IPR050953">
    <property type="entry name" value="N4_N6_ade-DNA_methylase"/>
</dbReference>
<evidence type="ECO:0000313" key="9">
    <source>
        <dbReference type="Proteomes" id="UP000277582"/>
    </source>
</evidence>
<dbReference type="InterPro" id="IPR029063">
    <property type="entry name" value="SAM-dependent_MTases_sf"/>
</dbReference>
<keyword evidence="4" id="KW-0808">Transferase</keyword>
<evidence type="ECO:0000256" key="2">
    <source>
        <dbReference type="ARBA" id="ARBA00011900"/>
    </source>
</evidence>
<evidence type="ECO:0000256" key="5">
    <source>
        <dbReference type="ARBA" id="ARBA00022691"/>
    </source>
</evidence>
<reference evidence="8 9" key="1">
    <citation type="submission" date="2018-10" db="EMBL/GenBank/DDBJ databases">
        <title>Co-occurring genomic capacity for anaerobic methane metabolism and dissimilatory sulfite reduction discovered in the Korarchaeota.</title>
        <authorList>
            <person name="Mckay L.J."/>
            <person name="Dlakic M."/>
            <person name="Fields M.W."/>
            <person name="Delmont T.O."/>
            <person name="Eren A.M."/>
            <person name="Jay Z.J."/>
            <person name="Klingelsmith K.B."/>
            <person name="Rusch D.B."/>
            <person name="Inskeep W.P."/>
        </authorList>
    </citation>
    <scope>NUCLEOTIDE SEQUENCE [LARGE SCALE GENOMIC DNA]</scope>
    <source>
        <strain evidence="8 9">MDKW</strain>
    </source>
</reference>
<dbReference type="Pfam" id="PF07669">
    <property type="entry name" value="Eco57I"/>
    <property type="match status" value="1"/>
</dbReference>
<dbReference type="Proteomes" id="UP000277582">
    <property type="component" value="Unassembled WGS sequence"/>
</dbReference>
<proteinExistence type="inferred from homology"/>